<dbReference type="Proteomes" id="UP000007148">
    <property type="component" value="Unassembled WGS sequence"/>
</dbReference>
<dbReference type="HOGENOM" id="CLU_3431002_0_0_1"/>
<evidence type="ECO:0000313" key="2">
    <source>
        <dbReference type="Proteomes" id="UP000007148"/>
    </source>
</evidence>
<reference evidence="1 2" key="1">
    <citation type="journal article" date="2011" name="PLoS Pathog.">
        <title>Endophytic Life Strategies Decoded by Genome and Transcriptome Analyses of the Mutualistic Root Symbiont Piriformospora indica.</title>
        <authorList>
            <person name="Zuccaro A."/>
            <person name="Lahrmann U."/>
            <person name="Guldener U."/>
            <person name="Langen G."/>
            <person name="Pfiffi S."/>
            <person name="Biedenkopf D."/>
            <person name="Wong P."/>
            <person name="Samans B."/>
            <person name="Grimm C."/>
            <person name="Basiewicz M."/>
            <person name="Murat C."/>
            <person name="Martin F."/>
            <person name="Kogel K.H."/>
        </authorList>
    </citation>
    <scope>NUCLEOTIDE SEQUENCE [LARGE SCALE GENOMIC DNA]</scope>
    <source>
        <strain evidence="1 2">DSM 11827</strain>
    </source>
</reference>
<dbReference type="InParanoid" id="G4U1B0"/>
<comment type="caution">
    <text evidence="1">The sequence shown here is derived from an EMBL/GenBank/DDBJ whole genome shotgun (WGS) entry which is preliminary data.</text>
</comment>
<evidence type="ECO:0000313" key="1">
    <source>
        <dbReference type="EMBL" id="CCA77353.1"/>
    </source>
</evidence>
<dbReference type="AlphaFoldDB" id="G4U1B0"/>
<gene>
    <name evidence="1" type="ORF">PIIN_11330</name>
</gene>
<name>G4U1B0_SERID</name>
<dbReference type="EMBL" id="CAFZ01001514">
    <property type="protein sequence ID" value="CCA77353.1"/>
    <property type="molecule type" value="Genomic_DNA"/>
</dbReference>
<protein>
    <submittedName>
        <fullName evidence="1">Uncharacterized protein</fullName>
    </submittedName>
</protein>
<organism evidence="1 2">
    <name type="scientific">Serendipita indica (strain DSM 11827)</name>
    <name type="common">Root endophyte fungus</name>
    <name type="synonym">Piriformospora indica</name>
    <dbReference type="NCBI Taxonomy" id="1109443"/>
    <lineage>
        <taxon>Eukaryota</taxon>
        <taxon>Fungi</taxon>
        <taxon>Dikarya</taxon>
        <taxon>Basidiomycota</taxon>
        <taxon>Agaricomycotina</taxon>
        <taxon>Agaricomycetes</taxon>
        <taxon>Sebacinales</taxon>
        <taxon>Serendipitaceae</taxon>
        <taxon>Serendipita</taxon>
    </lineage>
</organism>
<proteinExistence type="predicted"/>
<sequence length="18" mass="1861">MAAACRNITTKATIVLAL</sequence>
<accession>G4U1B0</accession>
<keyword evidence="2" id="KW-1185">Reference proteome</keyword>